<reference evidence="9 10" key="1">
    <citation type="journal article" date="2012" name="Stand. Genomic Sci.">
        <title>Genome sequence of the ocean sediment bacterium Saccharomonospora marina type strain (XMU15(T)).</title>
        <authorList>
            <person name="Klenk H.P."/>
            <person name="Lu M."/>
            <person name="Lucas S."/>
            <person name="Lapidus A."/>
            <person name="Copeland A."/>
            <person name="Pitluck S."/>
            <person name="Goodwin L.A."/>
            <person name="Han C."/>
            <person name="Tapia R."/>
            <person name="Brambilla E.M."/>
            <person name="Potter G."/>
            <person name="Land M."/>
            <person name="Ivanova N."/>
            <person name="Rohde M."/>
            <person name="Goker M."/>
            <person name="Detter J.C."/>
            <person name="Li W.J."/>
            <person name="Kyrpides N.C."/>
            <person name="Woyke T."/>
        </authorList>
    </citation>
    <scope>NUCLEOTIDE SEQUENCE [LARGE SCALE GENOMIC DNA]</scope>
    <source>
        <strain evidence="9 10">XMU15</strain>
    </source>
</reference>
<evidence type="ECO:0000256" key="5">
    <source>
        <dbReference type="ARBA" id="ARBA00022840"/>
    </source>
</evidence>
<keyword evidence="5 6" id="KW-0067">ATP-binding</keyword>
<dbReference type="InterPro" id="IPR059117">
    <property type="entry name" value="APS_kinase_dom"/>
</dbReference>
<evidence type="ECO:0000256" key="4">
    <source>
        <dbReference type="ARBA" id="ARBA00022741"/>
    </source>
</evidence>
<dbReference type="NCBIfam" id="TIGR00455">
    <property type="entry name" value="apsK"/>
    <property type="match status" value="1"/>
</dbReference>
<keyword evidence="10" id="KW-1185">Reference proteome</keyword>
<feature type="domain" description="APS kinase" evidence="8">
    <location>
        <begin position="11"/>
        <end position="162"/>
    </location>
</feature>
<dbReference type="OrthoDB" id="9804504at2"/>
<comment type="caution">
    <text evidence="6">Lacks conserved residue(s) required for the propagation of feature annotation.</text>
</comment>
<dbReference type="GO" id="GO:0070814">
    <property type="term" value="P:hydrogen sulfide biosynthetic process"/>
    <property type="evidence" value="ECO:0007669"/>
    <property type="project" value="UniProtKB-UniRule"/>
</dbReference>
<dbReference type="UniPathway" id="UPA00140">
    <property type="reaction ID" value="UER00205"/>
</dbReference>
<evidence type="ECO:0000256" key="6">
    <source>
        <dbReference type="HAMAP-Rule" id="MF_00065"/>
    </source>
</evidence>
<dbReference type="GO" id="GO:0004781">
    <property type="term" value="F:sulfate adenylyltransferase (ATP) activity"/>
    <property type="evidence" value="ECO:0007669"/>
    <property type="project" value="TreeGrafter"/>
</dbReference>
<dbReference type="Gene3D" id="3.40.50.300">
    <property type="entry name" value="P-loop containing nucleotide triphosphate hydrolases"/>
    <property type="match status" value="1"/>
</dbReference>
<dbReference type="EMBL" id="CM001439">
    <property type="protein sequence ID" value="EHR51178.1"/>
    <property type="molecule type" value="Genomic_DNA"/>
</dbReference>
<dbReference type="STRING" id="882083.SacmaDRAFT_2940"/>
<keyword evidence="6 7" id="KW-0418">Kinase</keyword>
<evidence type="ECO:0000259" key="8">
    <source>
        <dbReference type="Pfam" id="PF01583"/>
    </source>
</evidence>
<keyword evidence="6" id="KW-0597">Phosphoprotein</keyword>
<dbReference type="RefSeq" id="WP_009154563.1">
    <property type="nucleotide sequence ID" value="NZ_CM001439.1"/>
</dbReference>
<dbReference type="CDD" id="cd02027">
    <property type="entry name" value="APSK"/>
    <property type="match status" value="1"/>
</dbReference>
<dbReference type="GO" id="GO:0005737">
    <property type="term" value="C:cytoplasm"/>
    <property type="evidence" value="ECO:0007669"/>
    <property type="project" value="TreeGrafter"/>
</dbReference>
<dbReference type="GO" id="GO:0010134">
    <property type="term" value="P:sulfate assimilation via adenylyl sulfate reduction"/>
    <property type="evidence" value="ECO:0007669"/>
    <property type="project" value="TreeGrafter"/>
</dbReference>
<evidence type="ECO:0000256" key="3">
    <source>
        <dbReference type="ARBA" id="ARBA00022679"/>
    </source>
</evidence>
<dbReference type="Pfam" id="PF01583">
    <property type="entry name" value="APS_kinase"/>
    <property type="match status" value="1"/>
</dbReference>
<proteinExistence type="inferred from homology"/>
<dbReference type="GO" id="GO:0004020">
    <property type="term" value="F:adenylylsulfate kinase activity"/>
    <property type="evidence" value="ECO:0007669"/>
    <property type="project" value="UniProtKB-UniRule"/>
</dbReference>
<dbReference type="AlphaFoldDB" id="H5X5N0"/>
<comment type="function">
    <text evidence="6 7">Catalyzes the synthesis of activated sulfate.</text>
</comment>
<dbReference type="HAMAP" id="MF_00065">
    <property type="entry name" value="Adenylyl_sulf_kinase"/>
    <property type="match status" value="1"/>
</dbReference>
<dbReference type="Proteomes" id="UP000004926">
    <property type="component" value="Chromosome"/>
</dbReference>
<evidence type="ECO:0000313" key="10">
    <source>
        <dbReference type="Proteomes" id="UP000004926"/>
    </source>
</evidence>
<comment type="catalytic activity">
    <reaction evidence="1 6 7">
        <text>adenosine 5'-phosphosulfate + ATP = 3'-phosphoadenylyl sulfate + ADP + H(+)</text>
        <dbReference type="Rhea" id="RHEA:24152"/>
        <dbReference type="ChEBI" id="CHEBI:15378"/>
        <dbReference type="ChEBI" id="CHEBI:30616"/>
        <dbReference type="ChEBI" id="CHEBI:58243"/>
        <dbReference type="ChEBI" id="CHEBI:58339"/>
        <dbReference type="ChEBI" id="CHEBI:456216"/>
        <dbReference type="EC" id="2.7.1.25"/>
    </reaction>
</comment>
<dbReference type="SUPFAM" id="SSF52540">
    <property type="entry name" value="P-loop containing nucleoside triphosphate hydrolases"/>
    <property type="match status" value="1"/>
</dbReference>
<dbReference type="GO" id="GO:0019379">
    <property type="term" value="P:sulfate assimilation, phosphoadenylyl sulfate reduction by phosphoadenylyl-sulfate reductase (thioredoxin)"/>
    <property type="evidence" value="ECO:0007669"/>
    <property type="project" value="TreeGrafter"/>
</dbReference>
<gene>
    <name evidence="6" type="primary">cysC</name>
    <name evidence="9" type="ORF">SacmaDRAFT_2940</name>
</gene>
<organism evidence="9 10">
    <name type="scientific">Saccharomonospora marina XMU15</name>
    <dbReference type="NCBI Taxonomy" id="882083"/>
    <lineage>
        <taxon>Bacteria</taxon>
        <taxon>Bacillati</taxon>
        <taxon>Actinomycetota</taxon>
        <taxon>Actinomycetes</taxon>
        <taxon>Pseudonocardiales</taxon>
        <taxon>Pseudonocardiaceae</taxon>
        <taxon>Saccharomonospora</taxon>
    </lineage>
</organism>
<keyword evidence="4 6" id="KW-0547">Nucleotide-binding</keyword>
<sequence length="203" mass="21999">MPPPTGPRLSRGVTVWLTGLPGAGKSTVARAVASLAGEDVEVEVLDGDELRRTISSDLGFSREHRDQQGRRVGYIAELLSRHRVLTLVPVIAPYAETRAAVRAHHEQRNTSFLEVHVCTPVEECARRDPKGLYARAAAGEIKGMTGVDDVYEQPLDPHLRIDTSDLTVEQAACAVLDLLRARGLLTVASIEETGVMERTALSG</sequence>
<name>H5X5N0_9PSEU</name>
<dbReference type="InterPro" id="IPR002891">
    <property type="entry name" value="APS"/>
</dbReference>
<dbReference type="PANTHER" id="PTHR42700">
    <property type="entry name" value="SULFATE ADENYLYLTRANSFERASE"/>
    <property type="match status" value="1"/>
</dbReference>
<dbReference type="eggNOG" id="COG0529">
    <property type="taxonomic scope" value="Bacteria"/>
</dbReference>
<dbReference type="EC" id="2.7.1.25" evidence="2 6"/>
<evidence type="ECO:0000313" key="9">
    <source>
        <dbReference type="EMBL" id="EHR51178.1"/>
    </source>
</evidence>
<evidence type="ECO:0000256" key="7">
    <source>
        <dbReference type="RuleBase" id="RU004347"/>
    </source>
</evidence>
<dbReference type="GO" id="GO:0005524">
    <property type="term" value="F:ATP binding"/>
    <property type="evidence" value="ECO:0007669"/>
    <property type="project" value="UniProtKB-UniRule"/>
</dbReference>
<evidence type="ECO:0000256" key="1">
    <source>
        <dbReference type="ARBA" id="ARBA00001823"/>
    </source>
</evidence>
<evidence type="ECO:0000256" key="2">
    <source>
        <dbReference type="ARBA" id="ARBA00012121"/>
    </source>
</evidence>
<dbReference type="PANTHER" id="PTHR42700:SF1">
    <property type="entry name" value="SULFATE ADENYLYLTRANSFERASE"/>
    <property type="match status" value="1"/>
</dbReference>
<dbReference type="InterPro" id="IPR027417">
    <property type="entry name" value="P-loop_NTPase"/>
</dbReference>
<protein>
    <recommendedName>
        <fullName evidence="2 6">Adenylyl-sulfate kinase</fullName>
        <ecNumber evidence="2 6">2.7.1.25</ecNumber>
    </recommendedName>
    <alternativeName>
        <fullName evidence="6">APS kinase</fullName>
    </alternativeName>
    <alternativeName>
        <fullName evidence="6">ATP adenosine-5'-phosphosulfate 3'-phosphotransferase</fullName>
    </alternativeName>
    <alternativeName>
        <fullName evidence="6">Adenosine-5'-phosphosulfate kinase</fullName>
    </alternativeName>
</protein>
<dbReference type="InterPro" id="IPR050512">
    <property type="entry name" value="Sulf_AdTrans/APS_kinase"/>
</dbReference>
<accession>H5X5N0</accession>
<feature type="binding site" evidence="6">
    <location>
        <begin position="19"/>
        <end position="26"/>
    </location>
    <ligand>
        <name>ATP</name>
        <dbReference type="ChEBI" id="CHEBI:30616"/>
    </ligand>
</feature>
<dbReference type="HOGENOM" id="CLU_046932_2_1_11"/>
<comment type="similarity">
    <text evidence="6 7">Belongs to the APS kinase family.</text>
</comment>
<keyword evidence="3 6" id="KW-0808">Transferase</keyword>
<comment type="pathway">
    <text evidence="6 7">Sulfur metabolism; hydrogen sulfide biosynthesis; sulfite from sulfate: step 2/3.</text>
</comment>